<name>A0AAV7G6Q3_DENCH</name>
<feature type="transmembrane region" description="Helical" evidence="1">
    <location>
        <begin position="145"/>
        <end position="166"/>
    </location>
</feature>
<dbReference type="InterPro" id="IPR040256">
    <property type="entry name" value="At4g02000-like"/>
</dbReference>
<keyword evidence="1" id="KW-1133">Transmembrane helix</keyword>
<dbReference type="PANTHER" id="PTHR31286">
    <property type="entry name" value="GLYCINE-RICH CELL WALL STRUCTURAL PROTEIN 1.8-LIKE"/>
    <property type="match status" value="1"/>
</dbReference>
<keyword evidence="1" id="KW-0472">Membrane</keyword>
<gene>
    <name evidence="2" type="ORF">IEQ34_012845</name>
</gene>
<dbReference type="PANTHER" id="PTHR31286:SF180">
    <property type="entry name" value="OS10G0362600 PROTEIN"/>
    <property type="match status" value="1"/>
</dbReference>
<reference evidence="2 3" key="1">
    <citation type="journal article" date="2021" name="Hortic Res">
        <title>Chromosome-scale assembly of the Dendrobium chrysotoxum genome enhances the understanding of orchid evolution.</title>
        <authorList>
            <person name="Zhang Y."/>
            <person name="Zhang G.Q."/>
            <person name="Zhang D."/>
            <person name="Liu X.D."/>
            <person name="Xu X.Y."/>
            <person name="Sun W.H."/>
            <person name="Yu X."/>
            <person name="Zhu X."/>
            <person name="Wang Z.W."/>
            <person name="Zhao X."/>
            <person name="Zhong W.Y."/>
            <person name="Chen H."/>
            <person name="Yin W.L."/>
            <person name="Huang T."/>
            <person name="Niu S.C."/>
            <person name="Liu Z.J."/>
        </authorList>
    </citation>
    <scope>NUCLEOTIDE SEQUENCE [LARGE SCALE GENOMIC DNA]</scope>
    <source>
        <strain evidence="2">Lindl</strain>
    </source>
</reference>
<sequence>MRDMFTDIRKSGERPLWIGDAIWAELNTSWGSIEYSRRRDQNRQNRAFNVGGMGSSLHTGGLVPHTEHMRHLDEYTRLQESQTAAGEGPSGGTIEYSEYRIWLQAVGGMQHGRFYGLALLGFSPPRWGFSLGGADNLGDFQGSALSFLVFSLVFGFWLCFCFPSPACAGMAPNRLSDPGFLGGSLNSRLFLEALAVSSSSANFLDLKTSTFCGLPSLWISEQEIQALAVPFQFSLVGFFPSKHPSLDSIRRFFFNLKLNGEVSITLLDQIAGHPDLGILSATASASLLPPCILHGLGSIFSKPLKIDSATSIGSWPSMARVLVELDITKSYLDKVWLGPEKLGYVQQVVMEEFPPFCASCKCIEYVVGNCLVVSIELGNVGHVAGSDNVLLGNSSNSNIAPVDSVVVAVEPGSPALRLCVGEAGELNCGNNLKASFSCVDAVADPRELSLEVNSGDVVPSSPISPIQELVGYGGSSPFTFVERDVVSSPVNLDSNVSIYVQFEFFPNVISEGDATFTNIPISVMSSNELKAHVAKSVKNSVLVQTDWLVLDDSLSSSGREEEDLGDFEEDMAVHFVEQSHLNGVVFDGFMDDDEEDPSFPLLARLVGNLGVLAFCLEFMAVLVLSRCHQWMVCGWQQGLVMIDYDCAILEYCIRFLKVLSGWISSDLGYGCFHLTSLGWTNLVFG</sequence>
<keyword evidence="1" id="KW-0812">Transmembrane</keyword>
<dbReference type="Proteomes" id="UP000775213">
    <property type="component" value="Unassembled WGS sequence"/>
</dbReference>
<keyword evidence="3" id="KW-1185">Reference proteome</keyword>
<evidence type="ECO:0000313" key="3">
    <source>
        <dbReference type="Proteomes" id="UP000775213"/>
    </source>
</evidence>
<dbReference type="EMBL" id="JAGFBR010000012">
    <property type="protein sequence ID" value="KAH0457530.1"/>
    <property type="molecule type" value="Genomic_DNA"/>
</dbReference>
<accession>A0AAV7G6Q3</accession>
<protein>
    <submittedName>
        <fullName evidence="2">Uncharacterized protein</fullName>
    </submittedName>
</protein>
<evidence type="ECO:0000313" key="2">
    <source>
        <dbReference type="EMBL" id="KAH0457530.1"/>
    </source>
</evidence>
<evidence type="ECO:0000256" key="1">
    <source>
        <dbReference type="SAM" id="Phobius"/>
    </source>
</evidence>
<comment type="caution">
    <text evidence="2">The sequence shown here is derived from an EMBL/GenBank/DDBJ whole genome shotgun (WGS) entry which is preliminary data.</text>
</comment>
<dbReference type="AlphaFoldDB" id="A0AAV7G6Q3"/>
<proteinExistence type="predicted"/>
<organism evidence="2 3">
    <name type="scientific">Dendrobium chrysotoxum</name>
    <name type="common">Orchid</name>
    <dbReference type="NCBI Taxonomy" id="161865"/>
    <lineage>
        <taxon>Eukaryota</taxon>
        <taxon>Viridiplantae</taxon>
        <taxon>Streptophyta</taxon>
        <taxon>Embryophyta</taxon>
        <taxon>Tracheophyta</taxon>
        <taxon>Spermatophyta</taxon>
        <taxon>Magnoliopsida</taxon>
        <taxon>Liliopsida</taxon>
        <taxon>Asparagales</taxon>
        <taxon>Orchidaceae</taxon>
        <taxon>Epidendroideae</taxon>
        <taxon>Malaxideae</taxon>
        <taxon>Dendrobiinae</taxon>
        <taxon>Dendrobium</taxon>
    </lineage>
</organism>